<gene>
    <name evidence="2" type="ORF">PCOL08062_LOCUS1491</name>
</gene>
<accession>A0A7R9XVS0</accession>
<feature type="region of interest" description="Disordered" evidence="1">
    <location>
        <begin position="1"/>
        <end position="26"/>
    </location>
</feature>
<feature type="region of interest" description="Disordered" evidence="1">
    <location>
        <begin position="445"/>
        <end position="474"/>
    </location>
</feature>
<dbReference type="SUPFAM" id="SSF50978">
    <property type="entry name" value="WD40 repeat-like"/>
    <property type="match status" value="1"/>
</dbReference>
<dbReference type="InterPro" id="IPR001680">
    <property type="entry name" value="WD40_rpt"/>
</dbReference>
<organism evidence="2">
    <name type="scientific">Prasinoderma coloniale</name>
    <dbReference type="NCBI Taxonomy" id="156133"/>
    <lineage>
        <taxon>Eukaryota</taxon>
        <taxon>Viridiplantae</taxon>
        <taxon>Prasinodermophyta</taxon>
        <taxon>Prasinodermophyceae</taxon>
        <taxon>Prasinodermales</taxon>
        <taxon>Prasinodermaceae</taxon>
        <taxon>Prasinoderma</taxon>
    </lineage>
</organism>
<dbReference type="GO" id="GO:0010224">
    <property type="term" value="P:response to UV-B"/>
    <property type="evidence" value="ECO:0007669"/>
    <property type="project" value="TreeGrafter"/>
</dbReference>
<dbReference type="EMBL" id="HBDZ01001875">
    <property type="protein sequence ID" value="CAD8230403.1"/>
    <property type="molecule type" value="Transcribed_RNA"/>
</dbReference>
<proteinExistence type="predicted"/>
<dbReference type="InterPro" id="IPR015943">
    <property type="entry name" value="WD40/YVTN_repeat-like_dom_sf"/>
</dbReference>
<evidence type="ECO:0000256" key="1">
    <source>
        <dbReference type="SAM" id="MobiDB-lite"/>
    </source>
</evidence>
<evidence type="ECO:0000313" key="2">
    <source>
        <dbReference type="EMBL" id="CAD8230403.1"/>
    </source>
</evidence>
<reference evidence="2" key="1">
    <citation type="submission" date="2021-01" db="EMBL/GenBank/DDBJ databases">
        <authorList>
            <person name="Corre E."/>
            <person name="Pelletier E."/>
            <person name="Niang G."/>
            <person name="Scheremetjew M."/>
            <person name="Finn R."/>
            <person name="Kale V."/>
            <person name="Holt S."/>
            <person name="Cochrane G."/>
            <person name="Meng A."/>
            <person name="Brown T."/>
            <person name="Cohen L."/>
        </authorList>
    </citation>
    <scope>NUCLEOTIDE SEQUENCE</scope>
    <source>
        <strain evidence="2">CCMP1413</strain>
    </source>
</reference>
<sequence length="535" mass="53677">MPPPSRLTLVSHRAAAAGGRGGKGGKERVEEIAWHPSGRYFAVAGASGKVSVFTLADALAANGGGGTGAGPALGMRPVCGSSNDLVGVGTSGSSTPAGDAVAAAASSFSATAHWVRPDGHPGGICWVPGSDSMLAAGGAGGNLMVFDFSTGSMVMETVVEGGDITCIAAPCPREDADGRSVDGADTTGSEVEGHAILRAGNGACAEGLAGADADSCGSMIAVGTDGGIVSLVTVRATAQTLRRVPDRSDVREIAVGCRSAVRSIGFSSASDNRLAVGTAAGLVHIYDVSHAREAGSPATRKRTSARLRARAAGDDANAGLCHIQSIEVEGVLESVCYGRPDRVGMLTAGAGARLCNVQSESDDGSEDGSVAPPGAQPHDWNDAHVRSWYAHQNVGACGPLGFSISDADLEHGGVMAACGSEDGHVYVYNEHWRDAVARNSLGVRERGAEGGSGGGEREQSAADPTAPAAGTPPSDSTAACACEVVSALAWQPRGVSLGSPLLLSGGSAGTLALYELQDMSNVAAYFSGVKVRRRA</sequence>
<protein>
    <submittedName>
        <fullName evidence="2">Uncharacterized protein</fullName>
    </submittedName>
</protein>
<dbReference type="AlphaFoldDB" id="A0A7R9XVS0"/>
<dbReference type="Gene3D" id="2.130.10.10">
    <property type="entry name" value="YVTN repeat-like/Quinoprotein amine dehydrogenase"/>
    <property type="match status" value="2"/>
</dbReference>
<name>A0A7R9XVS0_9VIRI</name>
<dbReference type="PANTHER" id="PTHR45389">
    <property type="entry name" value="WD REPEAT-CONTAINING PROTEIN RUP1"/>
    <property type="match status" value="1"/>
</dbReference>
<feature type="region of interest" description="Disordered" evidence="1">
    <location>
        <begin position="358"/>
        <end position="379"/>
    </location>
</feature>
<dbReference type="PANTHER" id="PTHR45389:SF1">
    <property type="entry name" value="WD REPEAT-CONTAINING PROTEIN RUP1"/>
    <property type="match status" value="1"/>
</dbReference>
<dbReference type="SMART" id="SM00320">
    <property type="entry name" value="WD40"/>
    <property type="match status" value="5"/>
</dbReference>
<dbReference type="InterPro" id="IPR044616">
    <property type="entry name" value="RUP1/2"/>
</dbReference>
<feature type="compositionally biased region" description="Low complexity" evidence="1">
    <location>
        <begin position="461"/>
        <end position="474"/>
    </location>
</feature>
<dbReference type="InterPro" id="IPR036322">
    <property type="entry name" value="WD40_repeat_dom_sf"/>
</dbReference>